<dbReference type="InterPro" id="IPR017926">
    <property type="entry name" value="GATASE"/>
</dbReference>
<protein>
    <submittedName>
        <fullName evidence="3">Anthranilate synthase, amidotransferase component @ Para-aminobenzoate synthase, amidotransferase component</fullName>
        <ecNumber evidence="3">2.6.1.85</ecNumber>
        <ecNumber evidence="3">4.1.3.27</ecNumber>
    </submittedName>
</protein>
<dbReference type="InterPro" id="IPR050472">
    <property type="entry name" value="Anth_synth/Amidotransfase"/>
</dbReference>
<dbReference type="InterPro" id="IPR029062">
    <property type="entry name" value="Class_I_gatase-like"/>
</dbReference>
<dbReference type="Proteomes" id="UP000190837">
    <property type="component" value="Unassembled WGS sequence"/>
</dbReference>
<dbReference type="GO" id="GO:0004049">
    <property type="term" value="F:anthranilate synthase activity"/>
    <property type="evidence" value="ECO:0007669"/>
    <property type="project" value="UniProtKB-EC"/>
</dbReference>
<dbReference type="GO" id="GO:0000162">
    <property type="term" value="P:L-tryptophan biosynthetic process"/>
    <property type="evidence" value="ECO:0007669"/>
    <property type="project" value="TreeGrafter"/>
</dbReference>
<name>A0A1C3H6G1_9GAMM</name>
<dbReference type="Pfam" id="PF00117">
    <property type="entry name" value="GATase"/>
    <property type="match status" value="1"/>
</dbReference>
<evidence type="ECO:0000313" key="4">
    <source>
        <dbReference type="Proteomes" id="UP000190837"/>
    </source>
</evidence>
<reference evidence="4" key="1">
    <citation type="submission" date="2016-04" db="EMBL/GenBank/DDBJ databases">
        <authorList>
            <person name="Tagini F."/>
        </authorList>
    </citation>
    <scope>NUCLEOTIDE SEQUENCE [LARGE SCALE GENOMIC DNA]</scope>
    <source>
        <strain evidence="4">CHUV0807</strain>
    </source>
</reference>
<dbReference type="NCBIfam" id="TIGR00566">
    <property type="entry name" value="trpG_papA"/>
    <property type="match status" value="1"/>
</dbReference>
<keyword evidence="1" id="KW-0315">Glutamine amidotransferase</keyword>
<feature type="domain" description="Glutamine amidotransferase" evidence="2">
    <location>
        <begin position="3"/>
        <end position="188"/>
    </location>
</feature>
<dbReference type="SUPFAM" id="SSF52317">
    <property type="entry name" value="Class I glutamine amidotransferase-like"/>
    <property type="match status" value="1"/>
</dbReference>
<dbReference type="GO" id="GO:0046820">
    <property type="term" value="F:4-amino-4-deoxychorismate synthase activity"/>
    <property type="evidence" value="ECO:0007669"/>
    <property type="project" value="UniProtKB-EC"/>
</dbReference>
<evidence type="ECO:0000259" key="2">
    <source>
        <dbReference type="Pfam" id="PF00117"/>
    </source>
</evidence>
<dbReference type="PROSITE" id="PS51273">
    <property type="entry name" value="GATASE_TYPE_1"/>
    <property type="match status" value="1"/>
</dbReference>
<dbReference type="InterPro" id="IPR006221">
    <property type="entry name" value="TrpG/PapA_dom"/>
</dbReference>
<dbReference type="EC" id="4.1.3.27" evidence="3"/>
<dbReference type="AlphaFoldDB" id="A0A1C3H6G1"/>
<dbReference type="PRINTS" id="PR00096">
    <property type="entry name" value="GATASE"/>
</dbReference>
<dbReference type="GO" id="GO:0005829">
    <property type="term" value="C:cytosol"/>
    <property type="evidence" value="ECO:0007669"/>
    <property type="project" value="TreeGrafter"/>
</dbReference>
<keyword evidence="3" id="KW-0456">Lyase</keyword>
<proteinExistence type="predicted"/>
<dbReference type="Gene3D" id="3.40.50.880">
    <property type="match status" value="1"/>
</dbReference>
<gene>
    <name evidence="3" type="ORF">CHUV0807_2180</name>
</gene>
<dbReference type="FunFam" id="3.40.50.880:FF:000003">
    <property type="entry name" value="Anthranilate synthase component II"/>
    <property type="match status" value="1"/>
</dbReference>
<evidence type="ECO:0000313" key="3">
    <source>
        <dbReference type="EMBL" id="SAM70326.1"/>
    </source>
</evidence>
<keyword evidence="3" id="KW-0032">Aminotransferase</keyword>
<dbReference type="EC" id="2.6.1.85" evidence="3"/>
<evidence type="ECO:0000256" key="1">
    <source>
        <dbReference type="ARBA" id="ARBA00022962"/>
    </source>
</evidence>
<dbReference type="EMBL" id="FKLO01000073">
    <property type="protein sequence ID" value="SAM70326.1"/>
    <property type="molecule type" value="Genomic_DNA"/>
</dbReference>
<dbReference type="PRINTS" id="PR00097">
    <property type="entry name" value="ANTSNTHASEII"/>
</dbReference>
<accession>A0A1C3H6G1</accession>
<dbReference type="PANTHER" id="PTHR43418:SF4">
    <property type="entry name" value="MULTIFUNCTIONAL TRYPTOPHAN BIOSYNTHESIS PROTEIN"/>
    <property type="match status" value="1"/>
</dbReference>
<dbReference type="PANTHER" id="PTHR43418">
    <property type="entry name" value="MULTIFUNCTIONAL TRYPTOPHAN BIOSYNTHESIS PROTEIN-RELATED"/>
    <property type="match status" value="1"/>
</dbReference>
<keyword evidence="3" id="KW-0808">Transferase</keyword>
<organism evidence="3 4">
    <name type="scientific">Cardiobacterium hominis</name>
    <dbReference type="NCBI Taxonomy" id="2718"/>
    <lineage>
        <taxon>Bacteria</taxon>
        <taxon>Pseudomonadati</taxon>
        <taxon>Pseudomonadota</taxon>
        <taxon>Gammaproteobacteria</taxon>
        <taxon>Cardiobacteriales</taxon>
        <taxon>Cardiobacteriaceae</taxon>
        <taxon>Cardiobacterium</taxon>
    </lineage>
</organism>
<sequence>MLLMIDNYDSFTYNLVQYFAELGQDVAVYRNDEISVEQVRVLSPEYIVIGPGPCSPVEAEGANAIIRTFAGKIPMLGVCLGHQCMGHVFGGKVLRAPTVMHGKTASVFHTDEGMFHGLSNPLQVVRYHSLTVSPQHLPQGFVMTAWTQDDSRPVVMGMRNPSLMMEGVQFHPESFLTECGHQMLGNFIKAFASDRKVIA</sequence>
<dbReference type="CDD" id="cd01743">
    <property type="entry name" value="GATase1_Anthranilate_Synthase"/>
    <property type="match status" value="1"/>
</dbReference>